<dbReference type="SUPFAM" id="SSF81593">
    <property type="entry name" value="Nucleotidyltransferase substrate binding subunit/domain"/>
    <property type="match status" value="1"/>
</dbReference>
<comment type="caution">
    <text evidence="2">The sequence shown here is derived from an EMBL/GenBank/DDBJ whole genome shotgun (WGS) entry which is preliminary data.</text>
</comment>
<sequence length="92" mass="10339">MNAEYAGQWMLKAKSDLKIAEDELKTENPATDAVCFHCQQVAEKAFKAFLSFHGMAFEKVHDLEYLKSLCLQKDNSFSKLNVGDLSSYAVTV</sequence>
<proteinExistence type="predicted"/>
<dbReference type="Proteomes" id="UP000229227">
    <property type="component" value="Unassembled WGS sequence"/>
</dbReference>
<dbReference type="Pfam" id="PF05168">
    <property type="entry name" value="HEPN"/>
    <property type="match status" value="1"/>
</dbReference>
<protein>
    <submittedName>
        <fullName evidence="2">DNA-binding protein</fullName>
    </submittedName>
</protein>
<keyword evidence="2" id="KW-0238">DNA-binding</keyword>
<gene>
    <name evidence="2" type="ORF">COS91_01865</name>
</gene>
<feature type="non-terminal residue" evidence="2">
    <location>
        <position position="92"/>
    </location>
</feature>
<evidence type="ECO:0000313" key="2">
    <source>
        <dbReference type="EMBL" id="PIU51932.1"/>
    </source>
</evidence>
<feature type="domain" description="HEPN" evidence="1">
    <location>
        <begin position="8"/>
        <end position="76"/>
    </location>
</feature>
<evidence type="ECO:0000259" key="1">
    <source>
        <dbReference type="Pfam" id="PF05168"/>
    </source>
</evidence>
<dbReference type="GO" id="GO:0003677">
    <property type="term" value="F:DNA binding"/>
    <property type="evidence" value="ECO:0007669"/>
    <property type="project" value="UniProtKB-KW"/>
</dbReference>
<dbReference type="EMBL" id="PEWN01000030">
    <property type="protein sequence ID" value="PIU51932.1"/>
    <property type="molecule type" value="Genomic_DNA"/>
</dbReference>
<reference evidence="3" key="1">
    <citation type="submission" date="2017-09" db="EMBL/GenBank/DDBJ databases">
        <title>Depth-based differentiation of microbial function through sediment-hosted aquifers and enrichment of novel symbionts in the deep terrestrial subsurface.</title>
        <authorList>
            <person name="Probst A.J."/>
            <person name="Ladd B."/>
            <person name="Jarett J.K."/>
            <person name="Geller-Mcgrath D.E."/>
            <person name="Sieber C.M.K."/>
            <person name="Emerson J.B."/>
            <person name="Anantharaman K."/>
            <person name="Thomas B.C."/>
            <person name="Malmstrom R."/>
            <person name="Stieglmeier M."/>
            <person name="Klingl A."/>
            <person name="Woyke T."/>
            <person name="Ryan C.M."/>
            <person name="Banfield J.F."/>
        </authorList>
    </citation>
    <scope>NUCLEOTIDE SEQUENCE [LARGE SCALE GENOMIC DNA]</scope>
</reference>
<name>A0A2M6ZHT1_9BACT</name>
<accession>A0A2M6ZHT1</accession>
<dbReference type="InterPro" id="IPR007842">
    <property type="entry name" value="HEPN_dom"/>
</dbReference>
<dbReference type="AlphaFoldDB" id="A0A2M6ZHT1"/>
<organism evidence="2 3">
    <name type="scientific">Candidatus Desantisbacteria bacterium CG07_land_8_20_14_0_80_39_15</name>
    <dbReference type="NCBI Taxonomy" id="1974549"/>
    <lineage>
        <taxon>Bacteria</taxon>
        <taxon>Candidatus Desantisiibacteriota</taxon>
    </lineage>
</organism>
<dbReference type="Gene3D" id="1.20.120.330">
    <property type="entry name" value="Nucleotidyltransferases domain 2"/>
    <property type="match status" value="1"/>
</dbReference>
<evidence type="ECO:0000313" key="3">
    <source>
        <dbReference type="Proteomes" id="UP000229227"/>
    </source>
</evidence>